<dbReference type="Gene3D" id="2.60.120.180">
    <property type="match status" value="1"/>
</dbReference>
<dbReference type="Pfam" id="PF00457">
    <property type="entry name" value="Glyco_hydro_11"/>
    <property type="match status" value="1"/>
</dbReference>
<evidence type="ECO:0000256" key="3">
    <source>
        <dbReference type="ARBA" id="ARBA00012590"/>
    </source>
</evidence>
<dbReference type="CAZy" id="GH11">
    <property type="family name" value="Glycoside Hydrolase Family 11"/>
</dbReference>
<evidence type="ECO:0000256" key="1">
    <source>
        <dbReference type="ARBA" id="ARBA00000681"/>
    </source>
</evidence>
<dbReference type="PANTHER" id="PTHR46828">
    <property type="entry name" value="ENDO-1,4-BETA-XYLANASE A-RELATED"/>
    <property type="match status" value="1"/>
</dbReference>
<dbReference type="PROSITE" id="PS00776">
    <property type="entry name" value="GH11_1"/>
    <property type="match status" value="1"/>
</dbReference>
<dbReference type="EMBL" id="GU211298">
    <property type="protein sequence ID" value="ACZ98622.1"/>
    <property type="molecule type" value="Genomic_DNA"/>
</dbReference>
<accession>D2KFM0</accession>
<evidence type="ECO:0000259" key="12">
    <source>
        <dbReference type="PROSITE" id="PS51677"/>
    </source>
</evidence>
<dbReference type="GO" id="GO:0045493">
    <property type="term" value="P:xylan catabolic process"/>
    <property type="evidence" value="ECO:0007669"/>
    <property type="project" value="UniProtKB-UniRule"/>
</dbReference>
<dbReference type="InterPro" id="IPR018208">
    <property type="entry name" value="GH11_AS_1"/>
</dbReference>
<evidence type="ECO:0000256" key="2">
    <source>
        <dbReference type="ARBA" id="ARBA00004851"/>
    </source>
</evidence>
<feature type="signal peptide" evidence="11">
    <location>
        <begin position="1"/>
        <end position="26"/>
    </location>
</feature>
<keyword evidence="7 9" id="KW-0326">Glycosidase</keyword>
<dbReference type="InterPro" id="IPR033119">
    <property type="entry name" value="GH11_AS_2"/>
</dbReference>
<evidence type="ECO:0000256" key="10">
    <source>
        <dbReference type="SAM" id="MobiDB-lite"/>
    </source>
</evidence>
<dbReference type="UniPathway" id="UPA00114"/>
<dbReference type="InterPro" id="IPR013319">
    <property type="entry name" value="GH11/12"/>
</dbReference>
<keyword evidence="6 9" id="KW-0119">Carbohydrate metabolism</keyword>
<dbReference type="InterPro" id="IPR013320">
    <property type="entry name" value="ConA-like_dom_sf"/>
</dbReference>
<keyword evidence="4 9" id="KW-0858">Xylan degradation</keyword>
<comment type="similarity">
    <text evidence="9">Belongs to the glycosyl hydrolase 11 (cellulase G) family.</text>
</comment>
<dbReference type="Pfam" id="PF01522">
    <property type="entry name" value="Polysacc_deac_1"/>
    <property type="match status" value="1"/>
</dbReference>
<evidence type="ECO:0000259" key="13">
    <source>
        <dbReference type="PROSITE" id="PS51761"/>
    </source>
</evidence>
<dbReference type="PANTHER" id="PTHR46828:SF2">
    <property type="entry name" value="ENDO-1,4-BETA-XYLANASE A-RELATED"/>
    <property type="match status" value="1"/>
</dbReference>
<dbReference type="GO" id="GO:0016810">
    <property type="term" value="F:hydrolase activity, acting on carbon-nitrogen (but not peptide) bonds"/>
    <property type="evidence" value="ECO:0007669"/>
    <property type="project" value="InterPro"/>
</dbReference>
<feature type="chain" id="PRO_5003032487" description="endo-1,4-beta-xylanase" evidence="11">
    <location>
        <begin position="27"/>
        <end position="544"/>
    </location>
</feature>
<keyword evidence="11" id="KW-0732">Signal</keyword>
<evidence type="ECO:0000256" key="7">
    <source>
        <dbReference type="ARBA" id="ARBA00023295"/>
    </source>
</evidence>
<dbReference type="InterPro" id="IPR033123">
    <property type="entry name" value="GH11_dom"/>
</dbReference>
<dbReference type="SUPFAM" id="SSF49899">
    <property type="entry name" value="Concanavalin A-like lectins/glucanases"/>
    <property type="match status" value="1"/>
</dbReference>
<dbReference type="PROSITE" id="PS51761">
    <property type="entry name" value="GH11_3"/>
    <property type="match status" value="1"/>
</dbReference>
<dbReference type="PROSITE" id="PS00777">
    <property type="entry name" value="GH11_2"/>
    <property type="match status" value="1"/>
</dbReference>
<dbReference type="InterPro" id="IPR011330">
    <property type="entry name" value="Glyco_hydro/deAcase_b/a-brl"/>
</dbReference>
<feature type="non-terminal residue" evidence="14">
    <location>
        <position position="544"/>
    </location>
</feature>
<dbReference type="PRINTS" id="PR00911">
    <property type="entry name" value="GLHYDRLASE11"/>
</dbReference>
<dbReference type="InterPro" id="IPR001137">
    <property type="entry name" value="Glyco_hydro_11"/>
</dbReference>
<dbReference type="CAZy" id="CBM13">
    <property type="family name" value="Carbohydrate-Binding Module Family 13"/>
</dbReference>
<evidence type="ECO:0000256" key="11">
    <source>
        <dbReference type="SAM" id="SignalP"/>
    </source>
</evidence>
<organism evidence="14">
    <name type="scientific">Cellulosilyticum ruminicola</name>
    <dbReference type="NCBI Taxonomy" id="425254"/>
    <lineage>
        <taxon>Bacteria</taxon>
        <taxon>Bacillati</taxon>
        <taxon>Bacillota</taxon>
        <taxon>Clostridia</taxon>
        <taxon>Lachnospirales</taxon>
        <taxon>Cellulosilyticaceae</taxon>
        <taxon>Cellulosilyticum</taxon>
    </lineage>
</organism>
<evidence type="ECO:0000256" key="4">
    <source>
        <dbReference type="ARBA" id="ARBA00022651"/>
    </source>
</evidence>
<comment type="catalytic activity">
    <reaction evidence="1 9">
        <text>Endohydrolysis of (1-&gt;4)-beta-D-xylosidic linkages in xylans.</text>
        <dbReference type="EC" id="3.2.1.8"/>
    </reaction>
</comment>
<dbReference type="CDD" id="cd10954">
    <property type="entry name" value="CE4_CtAXE_like"/>
    <property type="match status" value="1"/>
</dbReference>
<name>D2KFM0_9FIRM</name>
<keyword evidence="5 9" id="KW-0378">Hydrolase</keyword>
<feature type="active site" description="Proton donor" evidence="9">
    <location>
        <position position="210"/>
    </location>
</feature>
<dbReference type="Gene3D" id="3.20.20.370">
    <property type="entry name" value="Glycoside hydrolase/deacetylase"/>
    <property type="match status" value="1"/>
</dbReference>
<evidence type="ECO:0000256" key="5">
    <source>
        <dbReference type="ARBA" id="ARBA00022801"/>
    </source>
</evidence>
<proteinExistence type="inferred from homology"/>
<comment type="pathway">
    <text evidence="2 9">Glycan degradation; xylan degradation.</text>
</comment>
<evidence type="ECO:0000256" key="9">
    <source>
        <dbReference type="PROSITE-ProRule" id="PRU01097"/>
    </source>
</evidence>
<sequence>MKRKIMGLLVVIAMCFSMIPANCIFAATVINDCKTGNVDGYDYELWKDYGNTSMTLNGGTKFSCQWNSIGNALFRIGKKFDSTKTYQQLGNISVDYACDYKPDGNSYLCVYGWTKSPLVEYYVVDSWGTWRPPGATPIGQITVDGGTYDVYETTRVNQPSIEGNTTFKQYWSVRTSKRTSGTISLSEHFKKWEAMGLKMGKMYEAALTVEGYQSSGSANVTKNEIVVGGSSTGSNQGNNNPVSSSGYTNTADVSWIDPSTKLVALSFDDGPVNNGSSATRIQDVMKKYNMHCTFFYWGITMGGNTSEIQRAYELGCEVANHTNTHSYLTNMSSDQIKDEIGKVNNVLKGISGKASNLIRPPYLATNGTVTSSVDAPLVTCSIDSKDWDGASKDQIISNVLNNVKDGSIVLMHETYDTTAAAVEYLVPELIKRGYTIVTVSELAKMKNSNITNGQIIDQIQGPNRTDLYKKGGSSSSQGGQTTPVTPAGNYATLKDGWYYIKDNNSQNYLQVTNNTGSDGQNVEVGKGTGVDGQNGTLKMLEMAM</sequence>
<protein>
    <recommendedName>
        <fullName evidence="3 9">endo-1,4-beta-xylanase</fullName>
        <ecNumber evidence="3 9">3.2.1.8</ecNumber>
    </recommendedName>
</protein>
<dbReference type="SUPFAM" id="SSF88713">
    <property type="entry name" value="Glycoside hydrolase/deacetylase"/>
    <property type="match status" value="1"/>
</dbReference>
<evidence type="ECO:0000256" key="8">
    <source>
        <dbReference type="ARBA" id="ARBA00023326"/>
    </source>
</evidence>
<feature type="domain" description="GH11" evidence="13">
    <location>
        <begin position="29"/>
        <end position="223"/>
    </location>
</feature>
<evidence type="ECO:0000256" key="6">
    <source>
        <dbReference type="ARBA" id="ARBA00023277"/>
    </source>
</evidence>
<feature type="domain" description="NodB homology" evidence="12">
    <location>
        <begin position="261"/>
        <end position="437"/>
    </location>
</feature>
<dbReference type="InterPro" id="IPR002509">
    <property type="entry name" value="NODB_dom"/>
</dbReference>
<feature type="compositionally biased region" description="Low complexity" evidence="10">
    <location>
        <begin position="471"/>
        <end position="480"/>
    </location>
</feature>
<feature type="region of interest" description="Disordered" evidence="10">
    <location>
        <begin position="467"/>
        <end position="487"/>
    </location>
</feature>
<reference evidence="14" key="1">
    <citation type="journal article" date="2010" name="Appl. Environ. Microbiol.">
        <title>Cellulosilyticum ruminicola, a newly described rumen bacterium that possesses redundant fibrolytic-protein-encoding genes and degrades lignocellulose with multiple carbohydrate- borne fibrolytic enzymes.</title>
        <authorList>
            <person name="Cai S."/>
            <person name="Li J."/>
            <person name="Hu F.Z."/>
            <person name="Zhang K."/>
            <person name="Luo Y."/>
            <person name="Janto B."/>
            <person name="Boissy R."/>
            <person name="Ehrlich G."/>
            <person name="Dong X."/>
        </authorList>
    </citation>
    <scope>NUCLEOTIDE SEQUENCE</scope>
    <source>
        <strain evidence="14">CGMCC 1.5065</strain>
    </source>
</reference>
<feature type="active site" description="Nucleophile" evidence="9">
    <location>
        <position position="120"/>
    </location>
</feature>
<dbReference type="PROSITE" id="PS51677">
    <property type="entry name" value="NODB"/>
    <property type="match status" value="1"/>
</dbReference>
<keyword evidence="8 9" id="KW-0624">Polysaccharide degradation</keyword>
<dbReference type="GO" id="GO:0031176">
    <property type="term" value="F:endo-1,4-beta-xylanase activity"/>
    <property type="evidence" value="ECO:0007669"/>
    <property type="project" value="UniProtKB-UniRule"/>
</dbReference>
<dbReference type="AlphaFoldDB" id="D2KFM0"/>
<dbReference type="EC" id="3.2.1.8" evidence="3 9"/>
<evidence type="ECO:0000313" key="14">
    <source>
        <dbReference type="EMBL" id="ACZ98622.1"/>
    </source>
</evidence>